<evidence type="ECO:0000256" key="8">
    <source>
        <dbReference type="ARBA" id="ARBA00022967"/>
    </source>
</evidence>
<comment type="subcellular location">
    <subcellularLocation>
        <location evidence="1">Cell membrane</location>
        <topology evidence="1">Peripheral membrane protein</topology>
    </subcellularLocation>
</comment>
<keyword evidence="8" id="KW-1278">Translocase</keyword>
<keyword evidence="3" id="KW-1003">Cell membrane</keyword>
<evidence type="ECO:0000256" key="6">
    <source>
        <dbReference type="ARBA" id="ARBA00022741"/>
    </source>
</evidence>
<dbReference type="GO" id="GO:0005524">
    <property type="term" value="F:ATP binding"/>
    <property type="evidence" value="ECO:0007669"/>
    <property type="project" value="UniProtKB-KW"/>
</dbReference>
<keyword evidence="12" id="KW-1185">Reference proteome</keyword>
<dbReference type="InterPro" id="IPR003439">
    <property type="entry name" value="ABC_transporter-like_ATP-bd"/>
</dbReference>
<dbReference type="CDD" id="cd03215">
    <property type="entry name" value="ABC_Carb_Monos_II"/>
    <property type="match status" value="1"/>
</dbReference>
<dbReference type="PROSITE" id="PS00211">
    <property type="entry name" value="ABC_TRANSPORTER_1"/>
    <property type="match status" value="1"/>
</dbReference>
<evidence type="ECO:0000256" key="7">
    <source>
        <dbReference type="ARBA" id="ARBA00022840"/>
    </source>
</evidence>
<dbReference type="Gene3D" id="3.40.50.300">
    <property type="entry name" value="P-loop containing nucleotide triphosphate hydrolases"/>
    <property type="match status" value="2"/>
</dbReference>
<keyword evidence="5" id="KW-0677">Repeat</keyword>
<dbReference type="OrthoDB" id="9771863at2"/>
<dbReference type="PANTHER" id="PTHR43790">
    <property type="entry name" value="CARBOHYDRATE TRANSPORT ATP-BINDING PROTEIN MG119-RELATED"/>
    <property type="match status" value="1"/>
</dbReference>
<dbReference type="EMBL" id="VWXL01000058">
    <property type="protein sequence ID" value="MVB11510.1"/>
    <property type="molecule type" value="Genomic_DNA"/>
</dbReference>
<evidence type="ECO:0000256" key="4">
    <source>
        <dbReference type="ARBA" id="ARBA00022597"/>
    </source>
</evidence>
<protein>
    <submittedName>
        <fullName evidence="11">Galactose/methyl galactoside import ATP-binding protein MglA</fullName>
    </submittedName>
</protein>
<dbReference type="CDD" id="cd03216">
    <property type="entry name" value="ABC_Carb_Monos_I"/>
    <property type="match status" value="1"/>
</dbReference>
<dbReference type="Proteomes" id="UP000469440">
    <property type="component" value="Unassembled WGS sequence"/>
</dbReference>
<organism evidence="11 12">
    <name type="scientific">Caproicibacter fermentans</name>
    <dbReference type="NCBI Taxonomy" id="2576756"/>
    <lineage>
        <taxon>Bacteria</taxon>
        <taxon>Bacillati</taxon>
        <taxon>Bacillota</taxon>
        <taxon>Clostridia</taxon>
        <taxon>Eubacteriales</taxon>
        <taxon>Acutalibacteraceae</taxon>
        <taxon>Caproicibacter</taxon>
    </lineage>
</organism>
<accession>A0A6N8I187</accession>
<keyword evidence="6" id="KW-0547">Nucleotide-binding</keyword>
<sequence>MEPLIKMVGITKVFPGVKALNNISLDIMPGEVHILLGENGAGKSTLMKILSGVYQPTLGKIIIGGKEYKSLTTKDSYDEGVAIIYQELSVINELSILENLFVGKLPTVKKCGISVVDYKTMEEKAAAMLQKVGVHRPLKTFVEDLTMPEKQQVEIAKALVSDAKIIIMDEPTTSLTTAETDNLFALIRKLKSENKGIVYISHKMDEIKKIGDRVTVLKDGTYVGTRRVDEVTVDELVTMMVGREIKGTYFGNPDVDLTKQPILFEAKNITRSDGRCRNISFQLHKGEILGFAGLVGAGRTETMEAIFGAHPKIKGQVFLNGRELHITSPYSAIKQGLGMVTENRRETGIIDNFNVKQNISMVPYLKQSSAGGIGGFLDGRQEVRWAEEQKANLHIKCTGINQMVVDLSGGNQQKVILGKWLAANTEVIIFDEPTKGIDIGSKSEIYQLMRKLANEGKGVLMISSELTELLSVCDRIAVFREGEIRMIFNSAEASEEKIVKTSTGEY</sequence>
<evidence type="ECO:0000256" key="2">
    <source>
        <dbReference type="ARBA" id="ARBA00022448"/>
    </source>
</evidence>
<keyword evidence="2" id="KW-0813">Transport</keyword>
<dbReference type="AlphaFoldDB" id="A0A6N8I187"/>
<evidence type="ECO:0000256" key="3">
    <source>
        <dbReference type="ARBA" id="ARBA00022475"/>
    </source>
</evidence>
<name>A0A6N8I187_9FIRM</name>
<feature type="domain" description="ABC transporter" evidence="10">
    <location>
        <begin position="5"/>
        <end position="244"/>
    </location>
</feature>
<dbReference type="SMART" id="SM00382">
    <property type="entry name" value="AAA"/>
    <property type="match status" value="2"/>
</dbReference>
<evidence type="ECO:0000313" key="11">
    <source>
        <dbReference type="EMBL" id="MVB11510.1"/>
    </source>
</evidence>
<evidence type="ECO:0000259" key="10">
    <source>
        <dbReference type="PROSITE" id="PS50893"/>
    </source>
</evidence>
<dbReference type="GO" id="GO:0005886">
    <property type="term" value="C:plasma membrane"/>
    <property type="evidence" value="ECO:0007669"/>
    <property type="project" value="UniProtKB-SubCell"/>
</dbReference>
<feature type="domain" description="ABC transporter" evidence="10">
    <location>
        <begin position="257"/>
        <end position="506"/>
    </location>
</feature>
<dbReference type="InterPro" id="IPR003593">
    <property type="entry name" value="AAA+_ATPase"/>
</dbReference>
<dbReference type="GO" id="GO:0016887">
    <property type="term" value="F:ATP hydrolysis activity"/>
    <property type="evidence" value="ECO:0007669"/>
    <property type="project" value="InterPro"/>
</dbReference>
<dbReference type="InterPro" id="IPR027417">
    <property type="entry name" value="P-loop_NTPase"/>
</dbReference>
<dbReference type="PROSITE" id="PS50893">
    <property type="entry name" value="ABC_TRANSPORTER_2"/>
    <property type="match status" value="2"/>
</dbReference>
<reference evidence="11 12" key="1">
    <citation type="submission" date="2019-09" db="EMBL/GenBank/DDBJ databases">
        <title>Genome sequence of Clostridium sp. EA1.</title>
        <authorList>
            <person name="Poehlein A."/>
            <person name="Bengelsdorf F.R."/>
            <person name="Daniel R."/>
        </authorList>
    </citation>
    <scope>NUCLEOTIDE SEQUENCE [LARGE SCALE GENOMIC DNA]</scope>
    <source>
        <strain evidence="11 12">EA1</strain>
    </source>
</reference>
<dbReference type="Pfam" id="PF00005">
    <property type="entry name" value="ABC_tran"/>
    <property type="match status" value="2"/>
</dbReference>
<keyword evidence="4" id="KW-0762">Sugar transport</keyword>
<evidence type="ECO:0000256" key="9">
    <source>
        <dbReference type="ARBA" id="ARBA00023136"/>
    </source>
</evidence>
<dbReference type="SUPFAM" id="SSF52540">
    <property type="entry name" value="P-loop containing nucleoside triphosphate hydrolases"/>
    <property type="match status" value="2"/>
</dbReference>
<evidence type="ECO:0000256" key="1">
    <source>
        <dbReference type="ARBA" id="ARBA00004202"/>
    </source>
</evidence>
<comment type="caution">
    <text evidence="11">The sequence shown here is derived from an EMBL/GenBank/DDBJ whole genome shotgun (WGS) entry which is preliminary data.</text>
</comment>
<keyword evidence="7 11" id="KW-0067">ATP-binding</keyword>
<proteinExistence type="predicted"/>
<dbReference type="InterPro" id="IPR050107">
    <property type="entry name" value="ABC_carbohydrate_import_ATPase"/>
</dbReference>
<gene>
    <name evidence="11" type="primary">mglA_3</name>
    <name evidence="11" type="ORF">CAFE_22280</name>
</gene>
<dbReference type="InterPro" id="IPR017871">
    <property type="entry name" value="ABC_transporter-like_CS"/>
</dbReference>
<dbReference type="PANTHER" id="PTHR43790:SF3">
    <property type="entry name" value="D-ALLOSE IMPORT ATP-BINDING PROTEIN ALSA-RELATED"/>
    <property type="match status" value="1"/>
</dbReference>
<keyword evidence="9" id="KW-0472">Membrane</keyword>
<evidence type="ECO:0000256" key="5">
    <source>
        <dbReference type="ARBA" id="ARBA00022737"/>
    </source>
</evidence>
<dbReference type="FunFam" id="3.40.50.300:FF:000127">
    <property type="entry name" value="Ribose import ATP-binding protein RbsA"/>
    <property type="match status" value="1"/>
</dbReference>
<evidence type="ECO:0000313" key="12">
    <source>
        <dbReference type="Proteomes" id="UP000469440"/>
    </source>
</evidence>
<dbReference type="RefSeq" id="WP_066643832.1">
    <property type="nucleotide sequence ID" value="NZ_VWXL01000058.1"/>
</dbReference>